<dbReference type="InterPro" id="IPR003142">
    <property type="entry name" value="BPL_C"/>
</dbReference>
<dbReference type="AlphaFoldDB" id="A0A143PRM0"/>
<organism evidence="9 10">
    <name type="scientific">Luteitalea pratensis</name>
    <dbReference type="NCBI Taxonomy" id="1855912"/>
    <lineage>
        <taxon>Bacteria</taxon>
        <taxon>Pseudomonadati</taxon>
        <taxon>Acidobacteriota</taxon>
        <taxon>Vicinamibacteria</taxon>
        <taxon>Vicinamibacterales</taxon>
        <taxon>Vicinamibacteraceae</taxon>
        <taxon>Luteitalea</taxon>
    </lineage>
</organism>
<dbReference type="EMBL" id="CP015136">
    <property type="protein sequence ID" value="AMY11242.1"/>
    <property type="molecule type" value="Genomic_DNA"/>
</dbReference>
<sequence length="335" mass="35189">MSTDLATWLAAVRTGVAAAGVDAGAFGQHVSVLTTTGSTNDDVARAAFDGAPEGYTVIAGEQTAGRGRRGAAWHSPAARGLYLSTLLRPDRWTAVRTDPASPASTLVTLMAGVAVVSAIGDVCQSPATELKWPNDIMVRRGRPSAVGLRPSNGAVRGATPAFVHETVGPVLRTRPDDDHASLAGPPWRKLGGILAEGASEGGTLRTVVLGIGVNLHRCEAPADIAARMITLDDLMPTGVITPATLSSLVSAVLRHLRRGVDLLTRDAVEDVRTRWRRHAPSVEGTAVRWHALGETRRGRAAGIDDTGALRVRLDGGAHVTVHGGEIEWHLEDREA</sequence>
<dbReference type="SUPFAM" id="SSF55681">
    <property type="entry name" value="Class II aaRS and biotin synthetases"/>
    <property type="match status" value="1"/>
</dbReference>
<dbReference type="PANTHER" id="PTHR12835">
    <property type="entry name" value="BIOTIN PROTEIN LIGASE"/>
    <property type="match status" value="1"/>
</dbReference>
<evidence type="ECO:0000256" key="3">
    <source>
        <dbReference type="ARBA" id="ARBA00022840"/>
    </source>
</evidence>
<dbReference type="SUPFAM" id="SSF50037">
    <property type="entry name" value="C-terminal domain of transcriptional repressors"/>
    <property type="match status" value="1"/>
</dbReference>
<dbReference type="RefSeq" id="WP_110172807.1">
    <property type="nucleotide sequence ID" value="NZ_CP015136.1"/>
</dbReference>
<dbReference type="Proteomes" id="UP000076079">
    <property type="component" value="Chromosome"/>
</dbReference>
<feature type="domain" description="Biotin protein ligase C-terminal" evidence="7">
    <location>
        <begin position="293"/>
        <end position="327"/>
    </location>
</feature>
<dbReference type="GO" id="GO:0004077">
    <property type="term" value="F:biotin--[biotin carboxyl-carrier protein] ligase activity"/>
    <property type="evidence" value="ECO:0007669"/>
    <property type="project" value="UniProtKB-EC"/>
</dbReference>
<keyword evidence="4" id="KW-0092">Biotin</keyword>
<dbReference type="InterPro" id="IPR004143">
    <property type="entry name" value="BPL_LPL_catalytic"/>
</dbReference>
<accession>A0A143PRM0</accession>
<dbReference type="EC" id="6.3.4.15" evidence="5"/>
<reference evidence="10" key="2">
    <citation type="submission" date="2016-04" db="EMBL/GenBank/DDBJ databases">
        <title>First Complete Genome Sequence of a Subdivision 6 Acidobacterium.</title>
        <authorList>
            <person name="Huang S."/>
            <person name="Vieira S."/>
            <person name="Bunk B."/>
            <person name="Riedel T."/>
            <person name="Sproeer C."/>
            <person name="Overmann J."/>
        </authorList>
    </citation>
    <scope>NUCLEOTIDE SEQUENCE [LARGE SCALE GENOMIC DNA]</scope>
    <source>
        <strain evidence="10">DSM 100886 HEG_-6_39</strain>
    </source>
</reference>
<dbReference type="Gene3D" id="3.30.930.10">
    <property type="entry name" value="Bira Bifunctional Protein, Domain 2"/>
    <property type="match status" value="1"/>
</dbReference>
<evidence type="ECO:0000256" key="6">
    <source>
        <dbReference type="ARBA" id="ARBA00047846"/>
    </source>
</evidence>
<proteinExistence type="predicted"/>
<dbReference type="InterPro" id="IPR004408">
    <property type="entry name" value="Biotin_CoA_COase_ligase"/>
</dbReference>
<dbReference type="Pfam" id="PF03099">
    <property type="entry name" value="BPL_LplA_LipB"/>
    <property type="match status" value="1"/>
</dbReference>
<keyword evidence="10" id="KW-1185">Reference proteome</keyword>
<dbReference type="GO" id="GO:0005524">
    <property type="term" value="F:ATP binding"/>
    <property type="evidence" value="ECO:0007669"/>
    <property type="project" value="UniProtKB-KW"/>
</dbReference>
<dbReference type="Gene3D" id="2.30.30.100">
    <property type="match status" value="1"/>
</dbReference>
<evidence type="ECO:0000313" key="9">
    <source>
        <dbReference type="EMBL" id="AMY11242.1"/>
    </source>
</evidence>
<name>A0A143PRM0_LUTPR</name>
<evidence type="ECO:0000259" key="8">
    <source>
        <dbReference type="Pfam" id="PF03099"/>
    </source>
</evidence>
<evidence type="ECO:0000256" key="4">
    <source>
        <dbReference type="ARBA" id="ARBA00023267"/>
    </source>
</evidence>
<protein>
    <recommendedName>
        <fullName evidence="5">biotin--[biotin carboxyl-carrier protein] ligase</fullName>
        <ecNumber evidence="5">6.3.4.15</ecNumber>
    </recommendedName>
</protein>
<dbReference type="InterPro" id="IPR045864">
    <property type="entry name" value="aa-tRNA-synth_II/BPL/LPL"/>
</dbReference>
<reference evidence="9 10" key="1">
    <citation type="journal article" date="2016" name="Genome Announc.">
        <title>First Complete Genome Sequence of a Subdivision 6 Acidobacterium Strain.</title>
        <authorList>
            <person name="Huang S."/>
            <person name="Vieira S."/>
            <person name="Bunk B."/>
            <person name="Riedel T."/>
            <person name="Sproer C."/>
            <person name="Overmann J."/>
        </authorList>
    </citation>
    <scope>NUCLEOTIDE SEQUENCE [LARGE SCALE GENOMIC DNA]</scope>
    <source>
        <strain evidence="10">DSM 100886 HEG_-6_39</strain>
    </source>
</reference>
<evidence type="ECO:0000256" key="1">
    <source>
        <dbReference type="ARBA" id="ARBA00022598"/>
    </source>
</evidence>
<dbReference type="GO" id="GO:0005737">
    <property type="term" value="C:cytoplasm"/>
    <property type="evidence" value="ECO:0007669"/>
    <property type="project" value="TreeGrafter"/>
</dbReference>
<dbReference type="STRING" id="1855912.LuPra_04489"/>
<dbReference type="KEGG" id="abac:LuPra_04489"/>
<dbReference type="PANTHER" id="PTHR12835:SF5">
    <property type="entry name" value="BIOTIN--PROTEIN LIGASE"/>
    <property type="match status" value="1"/>
</dbReference>
<dbReference type="OrthoDB" id="9807064at2"/>
<keyword evidence="1" id="KW-0436">Ligase</keyword>
<dbReference type="InterPro" id="IPR008988">
    <property type="entry name" value="Transcriptional_repressor_C"/>
</dbReference>
<keyword evidence="3" id="KW-0067">ATP-binding</keyword>
<dbReference type="CDD" id="cd16442">
    <property type="entry name" value="BPL"/>
    <property type="match status" value="1"/>
</dbReference>
<evidence type="ECO:0000256" key="2">
    <source>
        <dbReference type="ARBA" id="ARBA00022741"/>
    </source>
</evidence>
<comment type="catalytic activity">
    <reaction evidence="6">
        <text>biotin + L-lysyl-[protein] + ATP = N(6)-biotinyl-L-lysyl-[protein] + AMP + diphosphate + H(+)</text>
        <dbReference type="Rhea" id="RHEA:11756"/>
        <dbReference type="Rhea" id="RHEA-COMP:9752"/>
        <dbReference type="Rhea" id="RHEA-COMP:10505"/>
        <dbReference type="ChEBI" id="CHEBI:15378"/>
        <dbReference type="ChEBI" id="CHEBI:29969"/>
        <dbReference type="ChEBI" id="CHEBI:30616"/>
        <dbReference type="ChEBI" id="CHEBI:33019"/>
        <dbReference type="ChEBI" id="CHEBI:57586"/>
        <dbReference type="ChEBI" id="CHEBI:83144"/>
        <dbReference type="ChEBI" id="CHEBI:456215"/>
        <dbReference type="EC" id="6.3.4.15"/>
    </reaction>
</comment>
<feature type="domain" description="BPL/LPL catalytic" evidence="8">
    <location>
        <begin position="47"/>
        <end position="138"/>
    </location>
</feature>
<gene>
    <name evidence="9" type="primary">birA</name>
    <name evidence="9" type="ORF">LuPra_04489</name>
</gene>
<evidence type="ECO:0000256" key="5">
    <source>
        <dbReference type="ARBA" id="ARBA00024227"/>
    </source>
</evidence>
<keyword evidence="2" id="KW-0547">Nucleotide-binding</keyword>
<evidence type="ECO:0000313" key="10">
    <source>
        <dbReference type="Proteomes" id="UP000076079"/>
    </source>
</evidence>
<dbReference type="Pfam" id="PF02237">
    <property type="entry name" value="BPL_C"/>
    <property type="match status" value="1"/>
</dbReference>
<evidence type="ECO:0000259" key="7">
    <source>
        <dbReference type="Pfam" id="PF02237"/>
    </source>
</evidence>